<feature type="compositionally biased region" description="Basic and acidic residues" evidence="1">
    <location>
        <begin position="81"/>
        <end position="93"/>
    </location>
</feature>
<keyword evidence="2" id="KW-0812">Transmembrane</keyword>
<accession>A0A1Y2CPH3</accession>
<evidence type="ECO:0000256" key="2">
    <source>
        <dbReference type="SAM" id="Phobius"/>
    </source>
</evidence>
<gene>
    <name evidence="3" type="ORF">BCR33DRAFT_714624</name>
</gene>
<organism evidence="3 4">
    <name type="scientific">Rhizoclosmatium globosum</name>
    <dbReference type="NCBI Taxonomy" id="329046"/>
    <lineage>
        <taxon>Eukaryota</taxon>
        <taxon>Fungi</taxon>
        <taxon>Fungi incertae sedis</taxon>
        <taxon>Chytridiomycota</taxon>
        <taxon>Chytridiomycota incertae sedis</taxon>
        <taxon>Chytridiomycetes</taxon>
        <taxon>Chytridiales</taxon>
        <taxon>Chytriomycetaceae</taxon>
        <taxon>Rhizoclosmatium</taxon>
    </lineage>
</organism>
<evidence type="ECO:0000256" key="1">
    <source>
        <dbReference type="SAM" id="MobiDB-lite"/>
    </source>
</evidence>
<evidence type="ECO:0000313" key="4">
    <source>
        <dbReference type="Proteomes" id="UP000193642"/>
    </source>
</evidence>
<proteinExistence type="predicted"/>
<dbReference type="Proteomes" id="UP000193642">
    <property type="component" value="Unassembled WGS sequence"/>
</dbReference>
<reference evidence="3 4" key="1">
    <citation type="submission" date="2016-07" db="EMBL/GenBank/DDBJ databases">
        <title>Pervasive Adenine N6-methylation of Active Genes in Fungi.</title>
        <authorList>
            <consortium name="DOE Joint Genome Institute"/>
            <person name="Mondo S.J."/>
            <person name="Dannebaum R.O."/>
            <person name="Kuo R.C."/>
            <person name="Labutti K."/>
            <person name="Haridas S."/>
            <person name="Kuo A."/>
            <person name="Salamov A."/>
            <person name="Ahrendt S.R."/>
            <person name="Lipzen A."/>
            <person name="Sullivan W."/>
            <person name="Andreopoulos W.B."/>
            <person name="Clum A."/>
            <person name="Lindquist E."/>
            <person name="Daum C."/>
            <person name="Ramamoorthy G.K."/>
            <person name="Gryganskyi A."/>
            <person name="Culley D."/>
            <person name="Magnuson J.K."/>
            <person name="James T.Y."/>
            <person name="O'Malley M.A."/>
            <person name="Stajich J.E."/>
            <person name="Spatafora J.W."/>
            <person name="Visel A."/>
            <person name="Grigoriev I.V."/>
        </authorList>
    </citation>
    <scope>NUCLEOTIDE SEQUENCE [LARGE SCALE GENOMIC DNA]</scope>
    <source>
        <strain evidence="3 4">JEL800</strain>
    </source>
</reference>
<feature type="non-terminal residue" evidence="3">
    <location>
        <position position="1"/>
    </location>
</feature>
<sequence length="111" mass="12314">ATVLCSEYINSFASVHHKHVSEIDYFDKNGAFITTVFSGPMMLNILLFLFAMVREVGQLLVVSKRQQLGLNKKKQQTATKVESEGDNKGEGKKAATKTPGSDRLRQRKGAK</sequence>
<keyword evidence="4" id="KW-1185">Reference proteome</keyword>
<keyword evidence="2" id="KW-0472">Membrane</keyword>
<keyword evidence="2" id="KW-1133">Transmembrane helix</keyword>
<feature type="transmembrane region" description="Helical" evidence="2">
    <location>
        <begin position="31"/>
        <end position="53"/>
    </location>
</feature>
<dbReference type="AlphaFoldDB" id="A0A1Y2CPH3"/>
<dbReference type="OrthoDB" id="411535at2759"/>
<protein>
    <submittedName>
        <fullName evidence="3">Uncharacterized protein</fullName>
    </submittedName>
</protein>
<dbReference type="InterPro" id="IPR026721">
    <property type="entry name" value="TMEM18"/>
</dbReference>
<dbReference type="EMBL" id="MCGO01000012">
    <property type="protein sequence ID" value="ORY48225.1"/>
    <property type="molecule type" value="Genomic_DNA"/>
</dbReference>
<comment type="caution">
    <text evidence="3">The sequence shown here is derived from an EMBL/GenBank/DDBJ whole genome shotgun (WGS) entry which is preliminary data.</text>
</comment>
<evidence type="ECO:0000313" key="3">
    <source>
        <dbReference type="EMBL" id="ORY48225.1"/>
    </source>
</evidence>
<dbReference type="Pfam" id="PF14770">
    <property type="entry name" value="TMEM18"/>
    <property type="match status" value="1"/>
</dbReference>
<feature type="region of interest" description="Disordered" evidence="1">
    <location>
        <begin position="68"/>
        <end position="111"/>
    </location>
</feature>
<name>A0A1Y2CPH3_9FUNG</name>